<evidence type="ECO:0000256" key="1">
    <source>
        <dbReference type="ARBA" id="ARBA00004141"/>
    </source>
</evidence>
<proteinExistence type="evidence at transcript level"/>
<accession>A0A2S1TYS5</accession>
<dbReference type="PANTHER" id="PTHR16950">
    <property type="entry name" value="ZINC TRANSPORTER SLC39A7 HISTIDINE-RICH MEMBRANE PROTEIN KE4"/>
    <property type="match status" value="1"/>
</dbReference>
<evidence type="ECO:0000256" key="3">
    <source>
        <dbReference type="ARBA" id="ARBA00022989"/>
    </source>
</evidence>
<feature type="transmembrane region" description="Helical" evidence="5">
    <location>
        <begin position="282"/>
        <end position="300"/>
    </location>
</feature>
<protein>
    <submittedName>
        <fullName evidence="7">ZIP Zinc transporter</fullName>
    </submittedName>
</protein>
<feature type="transmembrane region" description="Helical" evidence="5">
    <location>
        <begin position="83"/>
        <end position="103"/>
    </location>
</feature>
<keyword evidence="3 5" id="KW-1133">Transmembrane helix</keyword>
<evidence type="ECO:0000313" key="7">
    <source>
        <dbReference type="EMBL" id="AWI66801.1"/>
    </source>
</evidence>
<sequence>MAFNKKLILLIFFFLSLINYSFEHGVHSDENHNHNHKQLEKFITDKIKNLSKLNQATIGAAIISSAPIPIFILIVIFNVKNIIILDIMSSFAAGALIGDVFIHNLPEINGTYEQNELYICWGILFLFILEKIISYYEQKNVKIEHNKKTKKHNHEHGHGHGHNHSNIVISLVGDFIHNLTDGMAIGAGFNKNLKIGVSLSLSIFFHEIPHEVGDFSYLLKQKMNITNAIISQLVTALGSFFGVYLSFKFGEKYSDKIISFASGAFLYLAINTIMGDLKKSNSFIHIILQAFAFVFGVYILDALI</sequence>
<comment type="subcellular location">
    <subcellularLocation>
        <location evidence="1">Membrane</location>
        <topology evidence="1">Multi-pass membrane protein</topology>
    </subcellularLocation>
</comment>
<dbReference type="AlphaFoldDB" id="A0A2S1TYS5"/>
<dbReference type="EMBL" id="MH043647">
    <property type="protein sequence ID" value="AWI66801.1"/>
    <property type="molecule type" value="mRNA"/>
</dbReference>
<feature type="transmembrane region" description="Helical" evidence="5">
    <location>
        <begin position="56"/>
        <end position="76"/>
    </location>
</feature>
<keyword evidence="2 5" id="KW-0812">Transmembrane</keyword>
<reference evidence="7" key="1">
    <citation type="submission" date="2018-03" db="EMBL/GenBank/DDBJ databases">
        <title>Horizontal gene transfer is an indispensable driver in forging the evolution of the Neocallimastigomycota as a distinct gut-dwelling fungal lineage.</title>
        <authorList>
            <person name="Murphy C.L."/>
            <person name="Youssef N.H."/>
            <person name="Elshahed M.S."/>
        </authorList>
    </citation>
    <scope>NUCLEOTIDE SEQUENCE</scope>
    <source>
        <strain evidence="7">A1</strain>
    </source>
</reference>
<evidence type="ECO:0000256" key="6">
    <source>
        <dbReference type="SAM" id="SignalP"/>
    </source>
</evidence>
<dbReference type="GO" id="GO:0006882">
    <property type="term" value="P:intracellular zinc ion homeostasis"/>
    <property type="evidence" value="ECO:0007669"/>
    <property type="project" value="TreeGrafter"/>
</dbReference>
<keyword evidence="6" id="KW-0732">Signal</keyword>
<dbReference type="InterPro" id="IPR003689">
    <property type="entry name" value="ZIP"/>
</dbReference>
<feature type="transmembrane region" description="Helical" evidence="5">
    <location>
        <begin position="115"/>
        <end position="133"/>
    </location>
</feature>
<dbReference type="Pfam" id="PF02535">
    <property type="entry name" value="Zip"/>
    <property type="match status" value="1"/>
</dbReference>
<feature type="signal peptide" evidence="6">
    <location>
        <begin position="1"/>
        <end position="23"/>
    </location>
</feature>
<feature type="chain" id="PRO_5015392418" evidence="6">
    <location>
        <begin position="24"/>
        <end position="304"/>
    </location>
</feature>
<name>A0A2S1TYS5_PIRSP</name>
<evidence type="ECO:0000256" key="5">
    <source>
        <dbReference type="SAM" id="Phobius"/>
    </source>
</evidence>
<organism evidence="7">
    <name type="scientific">Piromyces sp</name>
    <dbReference type="NCBI Taxonomy" id="45796"/>
    <lineage>
        <taxon>Eukaryota</taxon>
        <taxon>Fungi</taxon>
        <taxon>Fungi incertae sedis</taxon>
        <taxon>Chytridiomycota</taxon>
        <taxon>Chytridiomycota incertae sedis</taxon>
        <taxon>Neocallimastigomycetes</taxon>
        <taxon>Neocallimastigales</taxon>
        <taxon>Neocallimastigaceae</taxon>
        <taxon>Piromyces</taxon>
    </lineage>
</organism>
<feature type="transmembrane region" description="Helical" evidence="5">
    <location>
        <begin position="225"/>
        <end position="245"/>
    </location>
</feature>
<keyword evidence="4 5" id="KW-0472">Membrane</keyword>
<dbReference type="GO" id="GO:0005385">
    <property type="term" value="F:zinc ion transmembrane transporter activity"/>
    <property type="evidence" value="ECO:0007669"/>
    <property type="project" value="TreeGrafter"/>
</dbReference>
<dbReference type="GO" id="GO:0016020">
    <property type="term" value="C:membrane"/>
    <property type="evidence" value="ECO:0007669"/>
    <property type="project" value="UniProtKB-SubCell"/>
</dbReference>
<feature type="transmembrane region" description="Helical" evidence="5">
    <location>
        <begin position="257"/>
        <end position="275"/>
    </location>
</feature>
<evidence type="ECO:0000256" key="2">
    <source>
        <dbReference type="ARBA" id="ARBA00022692"/>
    </source>
</evidence>
<dbReference type="PANTHER" id="PTHR16950:SF16">
    <property type="entry name" value="ZINC TRANSPORTER ZIP13"/>
    <property type="match status" value="1"/>
</dbReference>
<evidence type="ECO:0000256" key="4">
    <source>
        <dbReference type="ARBA" id="ARBA00023136"/>
    </source>
</evidence>